<evidence type="ECO:0000256" key="2">
    <source>
        <dbReference type="SAM" id="MobiDB-lite"/>
    </source>
</evidence>
<dbReference type="FunCoup" id="A0A061GET1">
    <property type="interactions" value="252"/>
</dbReference>
<sequence length="514" mass="57886">METIKPKSAFNNNSNSNHKSRLARTFQKVINLRTATKIASSNGIGICVLTSQHKFPQDDSTPDHKLSSNADKHGGDSKVKQKAVLEALVAKVFASVTSIKAAYAELQMAQHPYNSDAIQAADQAVVEELRALSELKRKFLKKELDLSPQVTLMLAEIQEQQSLMRTYEITIKKLESDVEEKDSGIASLHEQLEGCTAFNKSMEKKLNASGPLSMFDNIQFTTLNPSHFVQVLHCTLRSVRSFVKMMIKEMELAKWDLDAAAKTIEPGAVFAKQSHRCFVFESFVCKTMLDGFNSHDFGLTNNSASKKLDPEQYFNKFKNLKSANPKSYLVQYPNSSFAIFTRTKYLNLVHAKMECSFFGNLNQRKLVTSGGFPDTAFFTAFAEMARRFWLLHCLGFSLHEQVSVFQVKKDSRFSEVYMENVSEESLFSSEINDANVDIRVSFTVVPGFKIGKTVIQSQVYLSPVITPPGRTKRRVGWRVSSALWIKSGWYHLHLDPQPKVEQIERGGAARIMGE</sequence>
<evidence type="ECO:0000313" key="6">
    <source>
        <dbReference type="Proteomes" id="UP000026915"/>
    </source>
</evidence>
<reference evidence="5 6" key="1">
    <citation type="journal article" date="2013" name="Genome Biol.">
        <title>The genome sequence of the most widely cultivated cacao type and its use to identify candidate genes regulating pod color.</title>
        <authorList>
            <person name="Motamayor J.C."/>
            <person name="Mockaitis K."/>
            <person name="Schmutz J."/>
            <person name="Haiminen N."/>
            <person name="Iii D.L."/>
            <person name="Cornejo O."/>
            <person name="Findley S.D."/>
            <person name="Zheng P."/>
            <person name="Utro F."/>
            <person name="Royaert S."/>
            <person name="Saski C."/>
            <person name="Jenkins J."/>
            <person name="Podicheti R."/>
            <person name="Zhao M."/>
            <person name="Scheffler B.E."/>
            <person name="Stack J.C."/>
            <person name="Feltus F.A."/>
            <person name="Mustiga G.M."/>
            <person name="Amores F."/>
            <person name="Phillips W."/>
            <person name="Marelli J.P."/>
            <person name="May G.D."/>
            <person name="Shapiro H."/>
            <person name="Ma J."/>
            <person name="Bustamante C.D."/>
            <person name="Schnell R.J."/>
            <person name="Main D."/>
            <person name="Gilbert D."/>
            <person name="Parida L."/>
            <person name="Kuhn D.N."/>
        </authorList>
    </citation>
    <scope>NUCLEOTIDE SEQUENCE [LARGE SCALE GENOMIC DNA]</scope>
    <source>
        <strain evidence="6">cv. Matina 1-6</strain>
    </source>
</reference>
<feature type="coiled-coil region" evidence="1">
    <location>
        <begin position="118"/>
        <end position="191"/>
    </location>
</feature>
<evidence type="ECO:0000259" key="3">
    <source>
        <dbReference type="Pfam" id="PF04859"/>
    </source>
</evidence>
<keyword evidence="1" id="KW-0175">Coiled coil</keyword>
<keyword evidence="6" id="KW-1185">Reference proteome</keyword>
<feature type="region of interest" description="Disordered" evidence="2">
    <location>
        <begin position="56"/>
        <end position="77"/>
    </location>
</feature>
<evidence type="ECO:0000313" key="5">
    <source>
        <dbReference type="EMBL" id="EOY27928.1"/>
    </source>
</evidence>
<feature type="region of interest" description="Disordered" evidence="2">
    <location>
        <begin position="1"/>
        <end position="20"/>
    </location>
</feature>
<dbReference type="AlphaFoldDB" id="A0A061GET1"/>
<protein>
    <submittedName>
        <fullName evidence="5">Intracellular protein transport protein USO1, putative</fullName>
    </submittedName>
</protein>
<organism evidence="5 6">
    <name type="scientific">Theobroma cacao</name>
    <name type="common">Cacao</name>
    <name type="synonym">Cocoa</name>
    <dbReference type="NCBI Taxonomy" id="3641"/>
    <lineage>
        <taxon>Eukaryota</taxon>
        <taxon>Viridiplantae</taxon>
        <taxon>Streptophyta</taxon>
        <taxon>Embryophyta</taxon>
        <taxon>Tracheophyta</taxon>
        <taxon>Spermatophyta</taxon>
        <taxon>Magnoliopsida</taxon>
        <taxon>eudicotyledons</taxon>
        <taxon>Gunneridae</taxon>
        <taxon>Pentapetalae</taxon>
        <taxon>rosids</taxon>
        <taxon>malvids</taxon>
        <taxon>Malvales</taxon>
        <taxon>Malvaceae</taxon>
        <taxon>Byttnerioideae</taxon>
        <taxon>Theobroma</taxon>
    </lineage>
</organism>
<dbReference type="STRING" id="3641.A0A061GET1"/>
<dbReference type="InterPro" id="IPR040225">
    <property type="entry name" value="GIL1-like"/>
</dbReference>
<gene>
    <name evidence="5" type="ORF">TCM_029641</name>
</gene>
<feature type="domain" description="GIL1/IRKI C-terminal" evidence="4">
    <location>
        <begin position="404"/>
        <end position="460"/>
    </location>
</feature>
<name>A0A061GET1_THECC</name>
<dbReference type="InterPro" id="IPR056813">
    <property type="entry name" value="GIL1_IRKI_C"/>
</dbReference>
<dbReference type="Proteomes" id="UP000026915">
    <property type="component" value="Chromosome 6"/>
</dbReference>
<accession>A0A061GET1</accession>
<dbReference type="Pfam" id="PF24994">
    <property type="entry name" value="GIL1_IRKI_C"/>
    <property type="match status" value="1"/>
</dbReference>
<dbReference type="OMA" id="AYVELQM"/>
<dbReference type="PANTHER" id="PTHR31161">
    <property type="entry name" value="PROTEIN GRAVITROPIC IN THE LIGHT 1"/>
    <property type="match status" value="1"/>
</dbReference>
<dbReference type="InterPro" id="IPR006943">
    <property type="entry name" value="DUF641_pln"/>
</dbReference>
<dbReference type="GO" id="GO:0009959">
    <property type="term" value="P:negative gravitropism"/>
    <property type="evidence" value="ECO:0007669"/>
    <property type="project" value="InterPro"/>
</dbReference>
<feature type="domain" description="DUF641" evidence="3">
    <location>
        <begin position="81"/>
        <end position="205"/>
    </location>
</feature>
<evidence type="ECO:0000256" key="1">
    <source>
        <dbReference type="SAM" id="Coils"/>
    </source>
</evidence>
<dbReference type="EMBL" id="CM001884">
    <property type="protein sequence ID" value="EOY27928.1"/>
    <property type="molecule type" value="Genomic_DNA"/>
</dbReference>
<dbReference type="eggNOG" id="ENOG502QTQE">
    <property type="taxonomic scope" value="Eukaryota"/>
</dbReference>
<dbReference type="Pfam" id="PF04859">
    <property type="entry name" value="DUF641"/>
    <property type="match status" value="1"/>
</dbReference>
<dbReference type="Gramene" id="EOY27928">
    <property type="protein sequence ID" value="EOY27928"/>
    <property type="gene ID" value="TCM_029641"/>
</dbReference>
<dbReference type="GO" id="GO:0009639">
    <property type="term" value="P:response to red or far red light"/>
    <property type="evidence" value="ECO:0007669"/>
    <property type="project" value="InterPro"/>
</dbReference>
<evidence type="ECO:0000259" key="4">
    <source>
        <dbReference type="Pfam" id="PF24994"/>
    </source>
</evidence>
<dbReference type="HOGENOM" id="CLU_027301_2_0_1"/>
<dbReference type="InParanoid" id="A0A061GET1"/>
<proteinExistence type="predicted"/>